<dbReference type="RefSeq" id="WP_147063905.1">
    <property type="nucleotide sequence ID" value="NZ_BAABDN010000001.1"/>
</dbReference>
<dbReference type="Proteomes" id="UP000321793">
    <property type="component" value="Unassembled WGS sequence"/>
</dbReference>
<gene>
    <name evidence="1" type="ORF">KLO01_15890</name>
</gene>
<evidence type="ECO:0000313" key="2">
    <source>
        <dbReference type="Proteomes" id="UP000321793"/>
    </source>
</evidence>
<keyword evidence="2" id="KW-1185">Reference proteome</keyword>
<dbReference type="AlphaFoldDB" id="A0A512T019"/>
<organism evidence="1 2">
    <name type="scientific">Knoellia locipacati</name>
    <dbReference type="NCBI Taxonomy" id="882824"/>
    <lineage>
        <taxon>Bacteria</taxon>
        <taxon>Bacillati</taxon>
        <taxon>Actinomycetota</taxon>
        <taxon>Actinomycetes</taxon>
        <taxon>Micrococcales</taxon>
        <taxon>Intrasporangiaceae</taxon>
        <taxon>Knoellia</taxon>
    </lineage>
</organism>
<comment type="caution">
    <text evidence="1">The sequence shown here is derived from an EMBL/GenBank/DDBJ whole genome shotgun (WGS) entry which is preliminary data.</text>
</comment>
<evidence type="ECO:0000313" key="1">
    <source>
        <dbReference type="EMBL" id="GEQ13542.1"/>
    </source>
</evidence>
<dbReference type="OrthoDB" id="5190577at2"/>
<sequence>MTGAAEGLTVAYRAEGLEGLGELHVSARATPFAGASVGYVNDADLLDWTRSLLVYPWSTTARPQISSALGDQKTLNLTAFTVTGRGQLAVSVHLATVDTDAHSPTTGTVSEARLLVLTTYEAVHRFANDLAAAISNAGGSAHLDLEELA</sequence>
<proteinExistence type="predicted"/>
<dbReference type="EMBL" id="BKBA01000006">
    <property type="protein sequence ID" value="GEQ13542.1"/>
    <property type="molecule type" value="Genomic_DNA"/>
</dbReference>
<protein>
    <submittedName>
        <fullName evidence="1">Uncharacterized protein</fullName>
    </submittedName>
</protein>
<name>A0A512T019_9MICO</name>
<reference evidence="1 2" key="1">
    <citation type="submission" date="2019-07" db="EMBL/GenBank/DDBJ databases">
        <title>Whole genome shotgun sequence of Knoellia locipacati NBRC 109775.</title>
        <authorList>
            <person name="Hosoyama A."/>
            <person name="Uohara A."/>
            <person name="Ohji S."/>
            <person name="Ichikawa N."/>
        </authorList>
    </citation>
    <scope>NUCLEOTIDE SEQUENCE [LARGE SCALE GENOMIC DNA]</scope>
    <source>
        <strain evidence="1 2">NBRC 109775</strain>
    </source>
</reference>
<accession>A0A512T019</accession>